<dbReference type="SUPFAM" id="SSF55469">
    <property type="entry name" value="FMN-dependent nitroreductase-like"/>
    <property type="match status" value="2"/>
</dbReference>
<dbReference type="InterPro" id="IPR000415">
    <property type="entry name" value="Nitroreductase-like"/>
</dbReference>
<comment type="caution">
    <text evidence="2">The sequence shown here is derived from an EMBL/GenBank/DDBJ whole genome shotgun (WGS) entry which is preliminary data.</text>
</comment>
<dbReference type="Proteomes" id="UP001500218">
    <property type="component" value="Unassembled WGS sequence"/>
</dbReference>
<dbReference type="EMBL" id="BAAALT010000076">
    <property type="protein sequence ID" value="GAA1804991.1"/>
    <property type="molecule type" value="Genomic_DNA"/>
</dbReference>
<feature type="region of interest" description="Disordered" evidence="1">
    <location>
        <begin position="330"/>
        <end position="370"/>
    </location>
</feature>
<accession>A0ABN2M049</accession>
<reference evidence="2 3" key="1">
    <citation type="journal article" date="2019" name="Int. J. Syst. Evol. Microbiol.">
        <title>The Global Catalogue of Microorganisms (GCM) 10K type strain sequencing project: providing services to taxonomists for standard genome sequencing and annotation.</title>
        <authorList>
            <consortium name="The Broad Institute Genomics Platform"/>
            <consortium name="The Broad Institute Genome Sequencing Center for Infectious Disease"/>
            <person name="Wu L."/>
            <person name="Ma J."/>
        </authorList>
    </citation>
    <scope>NUCLEOTIDE SEQUENCE [LARGE SCALE GENOMIC DNA]</scope>
    <source>
        <strain evidence="2 3">JCM 13250</strain>
    </source>
</reference>
<keyword evidence="3" id="KW-1185">Reference proteome</keyword>
<protein>
    <submittedName>
        <fullName evidence="2">NAD(P)H nitroreductase</fullName>
    </submittedName>
</protein>
<dbReference type="PANTHER" id="PTHR23026:SF123">
    <property type="entry name" value="NAD(P)H NITROREDUCTASE RV3131-RELATED"/>
    <property type="match status" value="1"/>
</dbReference>
<dbReference type="InterPro" id="IPR050627">
    <property type="entry name" value="Nitroreductase/BluB"/>
</dbReference>
<organism evidence="2 3">
    <name type="scientific">Luedemannella flava</name>
    <dbReference type="NCBI Taxonomy" id="349316"/>
    <lineage>
        <taxon>Bacteria</taxon>
        <taxon>Bacillati</taxon>
        <taxon>Actinomycetota</taxon>
        <taxon>Actinomycetes</taxon>
        <taxon>Micromonosporales</taxon>
        <taxon>Micromonosporaceae</taxon>
        <taxon>Luedemannella</taxon>
    </lineage>
</organism>
<gene>
    <name evidence="2" type="ORF">GCM10009682_28470</name>
</gene>
<evidence type="ECO:0000256" key="1">
    <source>
        <dbReference type="SAM" id="MobiDB-lite"/>
    </source>
</evidence>
<evidence type="ECO:0000313" key="2">
    <source>
        <dbReference type="EMBL" id="GAA1804991.1"/>
    </source>
</evidence>
<dbReference type="NCBIfam" id="NF047509">
    <property type="entry name" value="Rv3131_FMN_oxido"/>
    <property type="match status" value="1"/>
</dbReference>
<name>A0ABN2M049_9ACTN</name>
<sequence>MGRSTVTAAPGGFRQRIAGCAAYARVMADRSQYAAEEAVLLRGAVSAALHAPSVLNTQPWRWRLTGSSLELFRDPSRQLHVLDPDGRLAVLSCGAALHHARVSLAAAHRRALVDRFPDPVIIELLARLSVAPEVYTDQREIAMAHAIKQRRTDRRLIAYARYLGKEDIALLSMAAVSEGVTLHRVTPGQRHLVAMAADRAQRIENTNGAYGREIAEWTRRRSVGSGVGSASLVAPVPRPVPLRDLSGGGQTGLHPGFGDDDYAEYLIVATGGDIALDWLRAGEAASAVWLTATVHGLAMSAISEVVEIPEARAVLSGLLDQPGHPQLLLRTGLQGHSAPPPASSRRPLGDVLEEIPVNAPDRANTEPRSA</sequence>
<proteinExistence type="predicted"/>
<dbReference type="PANTHER" id="PTHR23026">
    <property type="entry name" value="NADPH NITROREDUCTASE"/>
    <property type="match status" value="1"/>
</dbReference>
<dbReference type="Gene3D" id="3.40.109.10">
    <property type="entry name" value="NADH Oxidase"/>
    <property type="match status" value="1"/>
</dbReference>
<evidence type="ECO:0000313" key="3">
    <source>
        <dbReference type="Proteomes" id="UP001500218"/>
    </source>
</evidence>